<name>A0A1W6CVI8_9RHOB</name>
<gene>
    <name evidence="1" type="ORF">B0A89_03565</name>
</gene>
<evidence type="ECO:0000313" key="1">
    <source>
        <dbReference type="EMBL" id="ARJ68845.1"/>
    </source>
</evidence>
<organism evidence="1 2">
    <name type="scientific">Paracoccus contaminans</name>
    <dbReference type="NCBI Taxonomy" id="1945662"/>
    <lineage>
        <taxon>Bacteria</taxon>
        <taxon>Pseudomonadati</taxon>
        <taxon>Pseudomonadota</taxon>
        <taxon>Alphaproteobacteria</taxon>
        <taxon>Rhodobacterales</taxon>
        <taxon>Paracoccaceae</taxon>
        <taxon>Paracoccus</taxon>
    </lineage>
</organism>
<reference evidence="1 2" key="1">
    <citation type="submission" date="2017-03" db="EMBL/GenBank/DDBJ databases">
        <title>Genome sequence of Paracoccus contaminans isolated from a water microcosm.</title>
        <authorList>
            <person name="Aurass P."/>
            <person name="Karste S."/>
            <person name="Trost E."/>
            <person name="Glaeser S.P."/>
            <person name="Kaempfer P."/>
            <person name="Flieger A."/>
        </authorList>
    </citation>
    <scope>NUCLEOTIDE SEQUENCE [LARGE SCALE GENOMIC DNA]</scope>
    <source>
        <strain evidence="2">RKI 16-01929T\LMG 29738T\CCM 8701T\CIP 111112T</strain>
    </source>
</reference>
<accession>A0A1W6CVI8</accession>
<dbReference type="AlphaFoldDB" id="A0A1W6CVI8"/>
<dbReference type="KEGG" id="pcon:B0A89_03565"/>
<dbReference type="Proteomes" id="UP000193017">
    <property type="component" value="Chromosome"/>
</dbReference>
<dbReference type="EMBL" id="CP020612">
    <property type="protein sequence ID" value="ARJ68845.1"/>
    <property type="molecule type" value="Genomic_DNA"/>
</dbReference>
<proteinExistence type="predicted"/>
<dbReference type="STRING" id="1945662.B0A89_03565"/>
<keyword evidence="2" id="KW-1185">Reference proteome</keyword>
<protein>
    <submittedName>
        <fullName evidence="1">Uncharacterized protein</fullName>
    </submittedName>
</protein>
<sequence length="312" mass="32630">MWQGSGRQQMTAFQFVGTIVRGRVANMTDLTLGQVGGQIVLLGSTAHGGGMSRWRVTDADSAARLVANYDYPDRLTHMAEPQAVLLYRPGGGVTMMAAGLYGAAELASQIRPNSGIVEKDVPLIRSHLPRDLLDAGSLSSAGGQSFVWTTRHERAELSLWKQAADGTLGAPVTAPVLPGLVRGAQIDSVSTIRIGATDLILSASTRGNYIAAHVVGPDGQLSPGRFVSGARGTGFNGPRDIAAVEVEGKYYAIVSSAFSSSLTTARIVPGGGLVPVDHVVDERTTRFQSATVMEVAQVAGRTFIIVGGLMTG</sequence>
<evidence type="ECO:0000313" key="2">
    <source>
        <dbReference type="Proteomes" id="UP000193017"/>
    </source>
</evidence>